<dbReference type="RefSeq" id="WP_017804326.1">
    <property type="nucleotide sequence ID" value="NZ_CAWNZE010000001.1"/>
</dbReference>
<dbReference type="GeneID" id="78019709"/>
<dbReference type="AlphaFoldDB" id="A0A2S0QAE9"/>
<organism evidence="1 2">
    <name type="scientific">Nodularia spumigena UHCC 0039</name>
    <dbReference type="NCBI Taxonomy" id="1914872"/>
    <lineage>
        <taxon>Bacteria</taxon>
        <taxon>Bacillati</taxon>
        <taxon>Cyanobacteriota</taxon>
        <taxon>Cyanophyceae</taxon>
        <taxon>Nostocales</taxon>
        <taxon>Nodulariaceae</taxon>
        <taxon>Nodularia</taxon>
    </lineage>
</organism>
<gene>
    <name evidence="1" type="ORF">BMF81_04503</name>
</gene>
<dbReference type="EMBL" id="CP020114">
    <property type="protein sequence ID" value="AVZ31625.1"/>
    <property type="molecule type" value="Genomic_DNA"/>
</dbReference>
<dbReference type="Proteomes" id="UP000244056">
    <property type="component" value="Chromosome"/>
</dbReference>
<protein>
    <recommendedName>
        <fullName evidence="3">Peptidase C-terminal archaeal/bacterial domain-containing protein</fullName>
    </recommendedName>
</protein>
<accession>A0A2S0QAE9</accession>
<reference evidence="1 2" key="1">
    <citation type="submission" date="2017-03" db="EMBL/GenBank/DDBJ databases">
        <title>Comparative genomics of the toxic Baltic Sea cyanobacteria Nodularia spumigena UHCC 0039 and its response on varying salinity.</title>
        <authorList>
            <person name="Teikari J.E."/>
        </authorList>
    </citation>
    <scope>NUCLEOTIDE SEQUENCE [LARGE SCALE GENOMIC DNA]</scope>
    <source>
        <strain evidence="1 2">UHCC 0039</strain>
    </source>
</reference>
<evidence type="ECO:0000313" key="2">
    <source>
        <dbReference type="Proteomes" id="UP000244056"/>
    </source>
</evidence>
<sequence length="163" mass="17912">MKYLRPRHHFRGNFLVVIIVAITATPAIGETSLFGTFSLSPGFEPAAGIVTGNTGGSYSLSNISRRDRDRNACVGFADPQPDHILKLEEDFDRLNIPVNSGGYDTTLLIQGPDDNTIRCGDDTGINKDASIDDKNWKSGTYRISVGTFNPGMRRNYTLTVQEK</sequence>
<name>A0A2S0QAE9_NODSP</name>
<evidence type="ECO:0008006" key="3">
    <source>
        <dbReference type="Google" id="ProtNLM"/>
    </source>
</evidence>
<dbReference type="Gene3D" id="2.60.120.380">
    <property type="match status" value="1"/>
</dbReference>
<dbReference type="KEGG" id="nsp:BMF81_04503"/>
<evidence type="ECO:0000313" key="1">
    <source>
        <dbReference type="EMBL" id="AVZ31625.1"/>
    </source>
</evidence>
<proteinExistence type="predicted"/>